<feature type="region of interest" description="Disordered" evidence="1">
    <location>
        <begin position="1"/>
        <end position="44"/>
    </location>
</feature>
<dbReference type="Proteomes" id="UP000692954">
    <property type="component" value="Unassembled WGS sequence"/>
</dbReference>
<evidence type="ECO:0000313" key="3">
    <source>
        <dbReference type="Proteomes" id="UP000692954"/>
    </source>
</evidence>
<name>A0A8S1K6Z6_9CILI</name>
<dbReference type="OrthoDB" id="301976at2759"/>
<evidence type="ECO:0000256" key="1">
    <source>
        <dbReference type="SAM" id="MobiDB-lite"/>
    </source>
</evidence>
<feature type="compositionally biased region" description="Polar residues" evidence="1">
    <location>
        <begin position="1"/>
        <end position="11"/>
    </location>
</feature>
<feature type="compositionally biased region" description="Polar residues" evidence="1">
    <location>
        <begin position="20"/>
        <end position="35"/>
    </location>
</feature>
<gene>
    <name evidence="2" type="ORF">PSON_ATCC_30995.1.T0050355</name>
</gene>
<evidence type="ECO:0000313" key="2">
    <source>
        <dbReference type="EMBL" id="CAD8051108.1"/>
    </source>
</evidence>
<comment type="caution">
    <text evidence="2">The sequence shown here is derived from an EMBL/GenBank/DDBJ whole genome shotgun (WGS) entry which is preliminary data.</text>
</comment>
<protein>
    <submittedName>
        <fullName evidence="2">Uncharacterized protein</fullName>
    </submittedName>
</protein>
<reference evidence="2" key="1">
    <citation type="submission" date="2021-01" db="EMBL/GenBank/DDBJ databases">
        <authorList>
            <consortium name="Genoscope - CEA"/>
            <person name="William W."/>
        </authorList>
    </citation>
    <scope>NUCLEOTIDE SEQUENCE</scope>
</reference>
<dbReference type="AlphaFoldDB" id="A0A8S1K6Z6"/>
<dbReference type="EMBL" id="CAJJDN010000005">
    <property type="protein sequence ID" value="CAD8051108.1"/>
    <property type="molecule type" value="Genomic_DNA"/>
</dbReference>
<sequence>MQYSMRNSTHLANMKKSCSMKKSVNTSLNAQSESPKSIKTEPSKEDYYIQLSPRLETKMLTFTNQIKKLKVIQHEELEGEQQVKSQSQPSKEKIRNIVQKLRQEQPKSHFYNEMKISRRLKTEQ</sequence>
<accession>A0A8S1K6Z6</accession>
<proteinExistence type="predicted"/>
<keyword evidence="3" id="KW-1185">Reference proteome</keyword>
<organism evidence="2 3">
    <name type="scientific">Paramecium sonneborni</name>
    <dbReference type="NCBI Taxonomy" id="65129"/>
    <lineage>
        <taxon>Eukaryota</taxon>
        <taxon>Sar</taxon>
        <taxon>Alveolata</taxon>
        <taxon>Ciliophora</taxon>
        <taxon>Intramacronucleata</taxon>
        <taxon>Oligohymenophorea</taxon>
        <taxon>Peniculida</taxon>
        <taxon>Parameciidae</taxon>
        <taxon>Paramecium</taxon>
    </lineage>
</organism>